<dbReference type="GO" id="GO:0000145">
    <property type="term" value="C:exocyst"/>
    <property type="evidence" value="ECO:0007669"/>
    <property type="project" value="InterPro"/>
</dbReference>
<feature type="compositionally biased region" description="Polar residues" evidence="5">
    <location>
        <begin position="391"/>
        <end position="415"/>
    </location>
</feature>
<keyword evidence="3" id="KW-0268">Exocytosis</keyword>
<feature type="compositionally biased region" description="Polar residues" evidence="5">
    <location>
        <begin position="526"/>
        <end position="539"/>
    </location>
</feature>
<dbReference type="InterPro" id="IPR028258">
    <property type="entry name" value="Sec3-PIP2_bind"/>
</dbReference>
<dbReference type="Pfam" id="PF09763">
    <property type="entry name" value="Sec3_CC"/>
    <property type="match status" value="1"/>
</dbReference>
<dbReference type="RefSeq" id="XP_017987749.1">
    <property type="nucleotide sequence ID" value="XM_018132260.1"/>
</dbReference>
<proteinExistence type="inferred from homology"/>
<feature type="region of interest" description="Disordered" evidence="5">
    <location>
        <begin position="382"/>
        <end position="426"/>
    </location>
</feature>
<reference evidence="7 8" key="1">
    <citation type="submission" date="2016-01" db="EMBL/GenBank/DDBJ databases">
        <title>Genome sequence of the yeast Holleya sinecauda.</title>
        <authorList>
            <person name="Dietrich F.S."/>
        </authorList>
    </citation>
    <scope>NUCLEOTIDE SEQUENCE [LARGE SCALE GENOMIC DNA]</scope>
    <source>
        <strain evidence="7 8">ATCC 58844</strain>
    </source>
</reference>
<evidence type="ECO:0000313" key="8">
    <source>
        <dbReference type="Proteomes" id="UP000243052"/>
    </source>
</evidence>
<evidence type="ECO:0000256" key="3">
    <source>
        <dbReference type="ARBA" id="ARBA00022483"/>
    </source>
</evidence>
<dbReference type="Pfam" id="PF20654">
    <property type="entry name" value="Sec3_C-term"/>
    <property type="match status" value="1"/>
</dbReference>
<dbReference type="GO" id="GO:0006893">
    <property type="term" value="P:Golgi to plasma membrane transport"/>
    <property type="evidence" value="ECO:0007669"/>
    <property type="project" value="TreeGrafter"/>
</dbReference>
<name>A0A0X8HST6_9SACH</name>
<organism evidence="7 8">
    <name type="scientific">Eremothecium sinecaudum</name>
    <dbReference type="NCBI Taxonomy" id="45286"/>
    <lineage>
        <taxon>Eukaryota</taxon>
        <taxon>Fungi</taxon>
        <taxon>Dikarya</taxon>
        <taxon>Ascomycota</taxon>
        <taxon>Saccharomycotina</taxon>
        <taxon>Saccharomycetes</taxon>
        <taxon>Saccharomycetales</taxon>
        <taxon>Saccharomycetaceae</taxon>
        <taxon>Eremothecium</taxon>
    </lineage>
</organism>
<dbReference type="Gene3D" id="2.30.29.90">
    <property type="match status" value="1"/>
</dbReference>
<feature type="domain" description="Exocyst complex component Sec3 PIP2-binding N-terminal" evidence="6">
    <location>
        <begin position="115"/>
        <end position="202"/>
    </location>
</feature>
<comment type="similarity">
    <text evidence="1">Belongs to the SEC3 family.</text>
</comment>
<keyword evidence="2" id="KW-0813">Transport</keyword>
<dbReference type="PANTHER" id="PTHR16092">
    <property type="entry name" value="SEC3/SYNTAXIN-RELATED"/>
    <property type="match status" value="1"/>
</dbReference>
<dbReference type="CDD" id="cd13315">
    <property type="entry name" value="PH_Sec3"/>
    <property type="match status" value="1"/>
</dbReference>
<sequence length="1255" mass="142809">MLKRFSHSRGSSVGENTGGHSIFHKRTPSNNNPPNTGSPAPSNTVVSGSRSSVNSSASNFLAEQYERDRKSIIQSCFQKVDPVTNTAANVYITHVRIIENSKYPSSRPPIDSPLSNKKKRILIVSARANGMGKLLHKARENSNGTIQIGRSWDMNELTLIERDTERNEGFFFLMGKRYYWETNSAKERTVFVKSVVKIYMENSNGRLPQLINWDLSLFDLDERVYQRAVISSFKQTSDNSRNKPTQFNPQLMYDHRSPSRNENSQSEQNSAVKKPTGNAVQTYKKEKRIISGDAKGPMSIPEHSYEQSQTYEPPARQKNTVQAQAKYKKEYHAYSQNSITPVTPVTPAMGLSDSAHVNFSPLTTNTYTSGTDDTKYNNIIHENDTRKPKKQNGSEPQALASNSRNNKSELPSQLYRNDDKKKSPAHAISQELVTDEGSEIHNFVRTVATIRDGNPNSGDSFTFTKPSTPADSTLDFSRADVPHFASTTDLPHPLQIHHEQLENDEVAYTQVRNSRALNDFSDSHQKPTLNASDINQSSHELQRSPEETEELNYQAVVDILDEINWSAHDNSTYILDRLMKKVAEAEYQLNEQLMTLPKSVSDLNAYKSKTIDECQKMDPTLSFFTMELTSVSRDIDYVEKQSNGLQVEAANKKMLWKELSEMLDSVSLAGFSLEELLTLPLTKSNLGKLESLLCALHKAIGALDSGSKREQYGLGEIRALKDRRQAYKRITDQFLKRVLQQLDVKFKNLTVSSTGLADSLTELLVFSSLPLFCKDVSEDIYDELMAQFTSAILPAYESRIADINEFVKVNAIKPLAPPDKEVKNELISLWESFRKTKKLNFTKCSKEDELNTFLKAFGAMEELCISYQNFIDRFFHISSNLSFPEYVNKYDQNSRQFDLYEVLELQSNRDSAKSKYQMVNSVFQSHFNKFVIEVSQNLKKNTCHIPAALFYLENKAKLLKPTDQEFLLTMLLKAFEKMKQDWESYVNERIMHNERSNIDFNSKTLFPDILSFPIFVRVAEEEVDFMSSKVDVTVEDNEGVSKYLDITYCNWGNSLTKILTEGEQPDTNNTLLPANISLKLEKSIAFIRNSHWLVETLPILRKESLASIVHKSKQVFDTQKEIYADILLHQEMGDLFAFVEGAHGLIKTSSPNANPSSWAAYSPHHLSTLINKYTSQKIDEIVGNLYGVMVLHFSVDNKMAENLCEKLWSCVQGETVSFYLRFYSLVDKHYKGTYINFTKNDIIGSFDKHKDFNAK</sequence>
<evidence type="ECO:0000256" key="4">
    <source>
        <dbReference type="ARBA" id="ARBA00023054"/>
    </source>
</evidence>
<evidence type="ECO:0000313" key="7">
    <source>
        <dbReference type="EMBL" id="AMD20753.1"/>
    </source>
</evidence>
<dbReference type="EMBL" id="CP014244">
    <property type="protein sequence ID" value="AMD20753.1"/>
    <property type="molecule type" value="Genomic_DNA"/>
</dbReference>
<evidence type="ECO:0000256" key="2">
    <source>
        <dbReference type="ARBA" id="ARBA00022448"/>
    </source>
</evidence>
<feature type="compositionally biased region" description="Low complexity" evidence="5">
    <location>
        <begin position="260"/>
        <end position="270"/>
    </location>
</feature>
<dbReference type="Pfam" id="PF15277">
    <property type="entry name" value="Sec3-PIP2_bind"/>
    <property type="match status" value="1"/>
</dbReference>
<dbReference type="GO" id="GO:0006887">
    <property type="term" value="P:exocytosis"/>
    <property type="evidence" value="ECO:0007669"/>
    <property type="project" value="UniProtKB-KW"/>
</dbReference>
<dbReference type="InterPro" id="IPR048628">
    <property type="entry name" value="Sec3_C"/>
</dbReference>
<feature type="compositionally biased region" description="Low complexity" evidence="5">
    <location>
        <begin position="28"/>
        <end position="53"/>
    </location>
</feature>
<dbReference type="PANTHER" id="PTHR16092:SF14">
    <property type="entry name" value="EXOCYST COMPLEX COMPONENT 1 ISOFORM X1"/>
    <property type="match status" value="1"/>
</dbReference>
<dbReference type="GO" id="GO:0005546">
    <property type="term" value="F:phosphatidylinositol-4,5-bisphosphate binding"/>
    <property type="evidence" value="ECO:0007669"/>
    <property type="project" value="TreeGrafter"/>
</dbReference>
<keyword evidence="4" id="KW-0175">Coiled coil</keyword>
<dbReference type="STRING" id="45286.A0A0X8HST6"/>
<accession>A0A0X8HST6</accession>
<feature type="compositionally biased region" description="Polar residues" evidence="5">
    <location>
        <begin position="233"/>
        <end position="249"/>
    </location>
</feature>
<feature type="region of interest" description="Disordered" evidence="5">
    <location>
        <begin position="518"/>
        <end position="547"/>
    </location>
</feature>
<evidence type="ECO:0000256" key="5">
    <source>
        <dbReference type="SAM" id="MobiDB-lite"/>
    </source>
</evidence>
<dbReference type="GeneID" id="28724014"/>
<dbReference type="AlphaFoldDB" id="A0A0X8HST6"/>
<evidence type="ECO:0000259" key="6">
    <source>
        <dbReference type="SMART" id="SM01313"/>
    </source>
</evidence>
<protein>
    <submittedName>
        <fullName evidence="7">HDR010Cp</fullName>
    </submittedName>
</protein>
<dbReference type="Proteomes" id="UP000243052">
    <property type="component" value="Chromosome iv"/>
</dbReference>
<dbReference type="GO" id="GO:0005886">
    <property type="term" value="C:plasma membrane"/>
    <property type="evidence" value="ECO:0007669"/>
    <property type="project" value="TreeGrafter"/>
</dbReference>
<feature type="region of interest" description="Disordered" evidence="5">
    <location>
        <begin position="233"/>
        <end position="322"/>
    </location>
</feature>
<feature type="compositionally biased region" description="Polar residues" evidence="5">
    <location>
        <begin position="306"/>
        <end position="322"/>
    </location>
</feature>
<keyword evidence="8" id="KW-1185">Reference proteome</keyword>
<dbReference type="SMART" id="SM01313">
    <property type="entry name" value="Sec3-PIP2_bind"/>
    <property type="match status" value="1"/>
</dbReference>
<dbReference type="InterPro" id="IPR019160">
    <property type="entry name" value="Sec3_CC"/>
</dbReference>
<feature type="region of interest" description="Disordered" evidence="5">
    <location>
        <begin position="1"/>
        <end position="53"/>
    </location>
</feature>
<feature type="compositionally biased region" description="Polar residues" evidence="5">
    <location>
        <begin position="8"/>
        <end position="19"/>
    </location>
</feature>
<dbReference type="OrthoDB" id="27109at2759"/>
<evidence type="ECO:0000256" key="1">
    <source>
        <dbReference type="ARBA" id="ARBA00006518"/>
    </source>
</evidence>
<gene>
    <name evidence="7" type="ORF">AW171_hschr42665</name>
</gene>